<dbReference type="PANTHER" id="PTHR19229">
    <property type="entry name" value="ATP-BINDING CASSETTE TRANSPORTER SUBFAMILY A ABCA"/>
    <property type="match status" value="1"/>
</dbReference>
<evidence type="ECO:0000256" key="5">
    <source>
        <dbReference type="ARBA" id="ARBA00022989"/>
    </source>
</evidence>
<dbReference type="InterPro" id="IPR003593">
    <property type="entry name" value="AAA+_ATPase"/>
</dbReference>
<organism evidence="10 11">
    <name type="scientific">Aplysia californica</name>
    <name type="common">California sea hare</name>
    <dbReference type="NCBI Taxonomy" id="6500"/>
    <lineage>
        <taxon>Eukaryota</taxon>
        <taxon>Metazoa</taxon>
        <taxon>Spiralia</taxon>
        <taxon>Lophotrochozoa</taxon>
        <taxon>Mollusca</taxon>
        <taxon>Gastropoda</taxon>
        <taxon>Heterobranchia</taxon>
        <taxon>Euthyneura</taxon>
        <taxon>Tectipleura</taxon>
        <taxon>Aplysiida</taxon>
        <taxon>Aplysioidea</taxon>
        <taxon>Aplysiidae</taxon>
        <taxon>Aplysia</taxon>
    </lineage>
</organism>
<feature type="transmembrane region" description="Helical" evidence="8">
    <location>
        <begin position="6054"/>
        <end position="6078"/>
    </location>
</feature>
<dbReference type="InterPro" id="IPR027417">
    <property type="entry name" value="P-loop_NTPase"/>
</dbReference>
<feature type="compositionally biased region" description="Low complexity" evidence="7">
    <location>
        <begin position="6566"/>
        <end position="6578"/>
    </location>
</feature>
<feature type="transmembrane region" description="Helical" evidence="8">
    <location>
        <begin position="5225"/>
        <end position="5248"/>
    </location>
</feature>
<dbReference type="Pfam" id="PF00005">
    <property type="entry name" value="ABC_tran"/>
    <property type="match status" value="2"/>
</dbReference>
<dbReference type="InterPro" id="IPR003439">
    <property type="entry name" value="ABC_transporter-like_ATP-bd"/>
</dbReference>
<dbReference type="Proteomes" id="UP000694888">
    <property type="component" value="Unplaced"/>
</dbReference>
<feature type="transmembrane region" description="Helical" evidence="8">
    <location>
        <begin position="6125"/>
        <end position="6148"/>
    </location>
</feature>
<feature type="transmembrane region" description="Helical" evidence="8">
    <location>
        <begin position="5039"/>
        <end position="5069"/>
    </location>
</feature>
<evidence type="ECO:0000313" key="10">
    <source>
        <dbReference type="Proteomes" id="UP000694888"/>
    </source>
</evidence>
<feature type="transmembrane region" description="Helical" evidence="8">
    <location>
        <begin position="21"/>
        <end position="46"/>
    </location>
</feature>
<feature type="transmembrane region" description="Helical" evidence="8">
    <location>
        <begin position="6016"/>
        <end position="6042"/>
    </location>
</feature>
<dbReference type="InterPro" id="IPR026082">
    <property type="entry name" value="ABCA"/>
</dbReference>
<keyword evidence="3" id="KW-0547">Nucleotide-binding</keyword>
<evidence type="ECO:0000256" key="3">
    <source>
        <dbReference type="ARBA" id="ARBA00022741"/>
    </source>
</evidence>
<gene>
    <name evidence="11" type="primary">LOC101860234</name>
</gene>
<dbReference type="Pfam" id="PF12698">
    <property type="entry name" value="ABC2_membrane_3"/>
    <property type="match status" value="2"/>
</dbReference>
<keyword evidence="2 8" id="KW-0812">Transmembrane</keyword>
<dbReference type="InterPro" id="IPR013525">
    <property type="entry name" value="ABC2_TM"/>
</dbReference>
<feature type="transmembrane region" description="Helical" evidence="8">
    <location>
        <begin position="6168"/>
        <end position="6189"/>
    </location>
</feature>
<feature type="transmembrane region" description="Helical" evidence="8">
    <location>
        <begin position="5120"/>
        <end position="5142"/>
    </location>
</feature>
<feature type="domain" description="ABC transporter" evidence="9">
    <location>
        <begin position="5307"/>
        <end position="5535"/>
    </location>
</feature>
<feature type="transmembrane region" description="Helical" evidence="8">
    <location>
        <begin position="6084"/>
        <end position="6105"/>
    </location>
</feature>
<evidence type="ECO:0000313" key="11">
    <source>
        <dbReference type="RefSeq" id="XP_035829835.1"/>
    </source>
</evidence>
<dbReference type="Pfam" id="PF23321">
    <property type="entry name" value="R1_ABCA1"/>
    <property type="match status" value="1"/>
</dbReference>
<comment type="subcellular location">
    <subcellularLocation>
        <location evidence="1">Membrane</location>
        <topology evidence="1">Multi-pass membrane protein</topology>
    </subcellularLocation>
</comment>
<reference evidence="11" key="1">
    <citation type="submission" date="2025-08" db="UniProtKB">
        <authorList>
            <consortium name="RefSeq"/>
        </authorList>
    </citation>
    <scope>IDENTIFICATION</scope>
</reference>
<dbReference type="InterPro" id="IPR056264">
    <property type="entry name" value="R2_ABCA1-4-like"/>
</dbReference>
<dbReference type="GeneID" id="101860234"/>
<feature type="transmembrane region" description="Helical" evidence="8">
    <location>
        <begin position="5154"/>
        <end position="5175"/>
    </location>
</feature>
<dbReference type="PROSITE" id="PS00211">
    <property type="entry name" value="ABC_TRANSPORTER_1"/>
    <property type="match status" value="1"/>
</dbReference>
<feature type="transmembrane region" description="Helical" evidence="8">
    <location>
        <begin position="5732"/>
        <end position="5752"/>
    </location>
</feature>
<evidence type="ECO:0000256" key="7">
    <source>
        <dbReference type="SAM" id="MobiDB-lite"/>
    </source>
</evidence>
<feature type="transmembrane region" description="Helical" evidence="8">
    <location>
        <begin position="5090"/>
        <end position="5114"/>
    </location>
</feature>
<accession>A0ABM1W592</accession>
<keyword evidence="6 8" id="KW-0472">Membrane</keyword>
<evidence type="ECO:0000256" key="2">
    <source>
        <dbReference type="ARBA" id="ARBA00022692"/>
    </source>
</evidence>
<protein>
    <submittedName>
        <fullName evidence="11">Uncharacterized protein LOC101860234</fullName>
    </submittedName>
</protein>
<keyword evidence="10" id="KW-1185">Reference proteome</keyword>
<sequence>MGVLGQTLLLLWKNLILRVRYPGVLVLEILWPILIVGIVAIMRLGVPPFRVGNCHYQARALPSAGLVPFLQTYICNLDNHCYATPNHLEYVDYTANSFSKMTQDLGPYFSSPEVLDVLAVSNKSATVFMTMKNVLGDKKLIDDLEEAMYFRTYFRNPDEVKRILVSRFQFSQQSANAFMDSKLNVRELLNIAGMPAFRIVACDPEKLGSYIKVSNQSDIALVSASLCGIEETKLPDLVNQVLRQVNVTAIINSLKLVEGLKANMGAESLETILDSVADMFELVMSSDSLIPVLVNFAGTPDITDLIRQIPSWVNGFTDLSTSLASIQGVVDSLEPLMKTVGANDSPIWLTVKSVAELGLNIIKLGSGEWNGTSEEFLKPVGDLMSHLENLIKTGEGQQMIVVLDFISKINWPNIYDQLVYTDNLDDQTVIHLLDSLEEMLRQFPDYDVVQKISRLAQHSLDVVSILIDMSTDLRTSLKRTVESSEGFASKLNQILMRGPEVTKALLDTFTQPQVLSELMVNASSYVSVCHRVMEDVKPRLPLDVYIDVRDTLCVGDIADEMTVILNQLGLHDIGNVINSTAETIMGLYDGDFYGKTVKLASLHGHVNRLLKALENYDVMKWSEIFENMQSIDFSDQGWESVSDMLTTDYLTRGILGAYRGLGTVLVGTPVSNEIAPYIYAMSQFTKSGYQMMQTMTTTYSADSSITKLIGLITSYLPELATGLNDMWKNNMDMIYQLASSSDPLGTFCGNNYLGRMNMPAYVPLMEMNTTICETNWPVAIQDLTQSSMAMQTMIEEMIRIFESPDPSLYDVEMDWIDMMDYTERIMDMLSSGDLENADFTMGYQTLIDNLNFTTLFQGLEIFMGAEVTMEDLEKVAEISYRVMENLEKTQGDQSEWQNVKTALFVFDGFLDYQIQILQVMQNTDSIENLLKTYPPSVRTMTNLLAKAYPELVRHLPNLILKPEMLLDKIIRDGFQEPDCHTYLLSDYLLLPPTSYVHQLERYICSLDTDQLLNNFTTSQPEAGIFIDRVFVVSYNTSLNIVINWQELTSKTIRLLELLESSTIPETFDLTPFNMTQIDLSWQEFYRAAETLQNYDMNKITELSTRIQYLFTQMIGLSGDDSMLTMALNANQFISYHFLKFTNTILTDFNSSPVIVLTEYLRMDNSTELAKIKDLLMSSPDFNAVGVATLQRILTRPDKAVFDMDLGVLCVNITQFSEAFVVQASSLDPAILQQAICELRFIDINVLLEELATHLNGLEAFLIAMDDLSRARTSADLTVDPADLIVEYDLLNKNLEKLVTNLPTFILDRDNKLTDMSVYAAEWDKLDNSLQQLGANLENMTFFYNWQSSVTMLVYSTMEKIPELRQTLVFIEVAVDLMQKQLDQMTGASLAGMRQYYNTNIVLNLLSQAPEMLQTVMYTVLTHQEKLERWPQALESWPSFCGTPADLIFTVPPGLAFSMAQFKSEMCKVDPEAFLQELNEYQGTNRLMLLFENGTLPAVSSAEVQVKFDKLLKSYTDYIMNQPVSVPVDPFSRLLNTTLWDEVGARISVWSSQSMDFSPQGISGIVSNLLTSLAPDVASTILPVYDKAIAVTNIVLDQLMEILDSQTLAEAFKESPSLQLLAGLLDELPELLETLIYTNNFAPQKLSTQLTQVMSFESFCAINPDDLFESPPNSVPKWDYQAWMARLCSLNISSFMEEIDDIAFTRKLSSILNETYMGLDNITEVVHKAEDLFSKLESGLGMSNRLFDPAVWAPVEKQLTSWSTLFDSPLGFLQSQFLNPQLLFQSLSGVPGMTDIFRYMDAVIDMMITGMAQLDGSLADAFKDYRTLSVILDLLREAPEMIETVLYTTWRQPEKVTKWALAMESFPTFCSTPVDQIMSVPSGLQFNVSAYIAKLCTIDPDELMLELSQYQGVDRLTRILMGNDTSTVNVTALQLKYERLINMSMNIFESPINMDLSDLRILNESIWDEVAGRMDGWFNDSLTELMSVGGVASIFEGLFGAYTPEVKDVYDRLVAAVDVLVDEVLGILRDSSFQEAWDGVPSLQKILRIANYLPEFYETLVYTNLYYPEKITARLDVLRSLESFCLAPPQDLFEVPPDSNFKLDQWLMEICTLNITAVEEEMALYRTNKVFRDIISGYPAPPPDVPSLVVKIDRLLTHLEKGIQLNDRLFNESIWTYVNNRVGSWLSTSDLVNDPAAFLSKQQMLWAQGSILYLIRTNNTEALHYVDAVLDIIDGYTTDLQGGISNDLPTLRTILSLVEQAPEMIETAMYTIITQQLKTARWSTALQSLDAFCNTPVESIMSVPPNSQFDVEDYIQRLCSVDLDKLVMEINDNQGFDRIAQIMEGNGTSSLNITALLLKADDVFRSLDVYFQDPMTAVGFDLRVFNESVWEGIGQRIEEWTNQPMDLETLLPQIIKGGLEQLFGSLAMDPQMKPYLDQAVAISSVLLDEIAMILQASSLEEAFQNVPSLRKLLDLANSVPELYEAFAYTSVFAPQKWSLRASSLTSLEAFCKTKPEDILSLPPNSTFDLNNWWTKFCALNLTEVEMELASYRTSRDIQQILTGSSSVPPNITSLVDKLDSLIQRLTSQGVMFSDRVLNSTVWAHVYDRLRVWITDFSADDSLIMSPTPILSSMNDLIESNPGLKDALKPLGLLAAVFDEMLDVALRLENRTEFGAADIVEGWSNMQKLLDLIQMPGFIDVLSVSASEFSALFTDMANIQDFCSPGTPASKYLKAPPGKSVDLSKLQVAFCSINFTAFMDDFDAFFNTQNLDSIANGAEDFDWSQLSVKLIRVNSMVDRWVKNPPQFLLPPDWQRTTYWEQLLETVLQQTEDMSSLRNQIESIIKQLQPILAMDGFRETGLVLNSILDILNENILSMQNATYTLGNAVKKIPALKDLFYSLGLDSSFLEAVLMAPIKNATLVAEMFLSEDFMTEFCVTNKWNEFLDLPANFDTTSLYSAICSGNADVLLSNLTNTFNLNSMVAALRDSKAHADWDQVADKILTLIDNLEALMKNPPVFTSDATLDAVISSYSDTDRLWKMLSALSALESGMDPALEGTVGGIFRIGDALLNYLNQLMARLQLQNGRLDLAALFKDVPEVVAIIDGFLSLEPDPITGLLAVQLDASKAQQWIAATTDPSRLTKLFCDESEFRKLFKVKPGFNVTELLNSLCGMNFDTVAEKLASSFNIMDLEEKLMNSFNSTSPFNSEEFMRNIDSLISKIENLTQVDYIMFGDHDLENVLMVNESRLMELLTDDCTADCLLDSFTKNYLSITTSILNDVLRGMSNVTEVKTLNFALRFIRLYLQNFNAFLTSIEGQPINLAVLLNNTEVGKIIKPILADPNILNKILSAEVDVKELSRVMRTSNPVDVLCGDGLWSVVKVAVSERQSLQELQSQTCTSNQTELLWQSIMLQANGYEIYRQMEVIQKELEEGRSSLDSLATGQEMEKFVNLLTTIINQYLDGSRSIEDLLDLKSFQDSLSRAETQLARTLMDQAAKWSLDITDILLPSVLDQGTYQNVAKTINSANVLMDVAIEHLKAIQSGSISVSTLLNNADGLAQLIEAYMRMGKNIAQAWLNNEIDLAKLIGLFQDMDRTGVLCGQPGGVAAELTGQPTPSNTVKDVSTVICSTVTDTVMSEIENFVDYDKLRAQLTEIWSNSSITPDITGFSQNVQEFASVVEAIANSSLAVSSKLQDLFDFSQTLNYLEDIATNPAQIFRLLQLAGLALEGPLQQEPEAMEIMSALNTFAVMPIVDILEALKANGMTLETIVQDPESLLNLASTLLDFDLHYSVIETVYLSSQVKRLEANIGDICRNVISTEPVHSNSNLTVGDVFCSLQPSKWLPKLKEAGLSQAEIILLFEKISSLNGRSSSDPMPDQSVGWVELMANLERLTSLLTLKKVDQSSLTYVRTTWDAVKDILFDKTLESGLSYLQVAEAMTAPSDDWIRFKQFLRFTSSSLDFISNNIDHINKNASVRLSDVLPDSNRVSSLINNVFGTSNSAEVLTASINPALFYQFSLTDSWDLICKGNSLLSTYFSFPQGTDVTRIQEHLCQAVEQRSSSFLEFLSLFRAGDVLLQLDMLLNSQFNESSRVSVWEAFHSSVLRLIDMGEQLQYAQMDEGSVMTWLTPVLNTLTSLQSAESSQVVTLCNSMILYMNNTQTFLEARPLLARIITATKLLTDLVHLVPEMDELVCALMSGNKIDIIAAANYLDSLGIFDSITEFVEEFVNPPSTLDCSAPLETSTSLTWLVNLTATGQGLDVNKLMQCTDHSEAKFRHLLSSFSESMDLIKDLVTVMQMPALRKLLNGPDMAPFFEFIFDSVQESNNHMLLYLRQLFSDPTQAADYLRDKLGFSQDMVDAFVNATVNSNWAYLFDQPTQTLVGLMCSPDQLSSVLQLPKYASVNISEVSQLLCTSDIIDTVEFMKNVSHSNSDIAELLSKNSKDVAELIKRLTMEVVTMIDSFQDIIQLTSTVFSGLDIDSLTQNLDVVDKIIENNDFVRLAQSLRNILDDIRQLVPQGIGYTIVNDIERIIDGIMGLDILQNAFLNEIKIKDLVKDPDYLKNYLSNSVGLDETDVDAIMDGRFKLKLLTEVEDMKAYTCDEVVDKLVILNSTEATLREIRASFCSLSDDQLVNLLKALTPYLDIGDLVTKYVHHMDTAFFESTNITKSELDDMVEKIDRGQVVLRTASDIIMSAPNGSSVLNAFSVGSTSALVSLENLTPAMCGRQVDDIFDMDYDPGVIVSTSEDLEQGMEGDINDDIDDLPNEFCVQMYNTIRQSSIGSILWTYLKPVLRGKILYTPDNAATRAIIAEANTTFKDMAEVYRVAKLWAEETPNLMAMVDAAAGATELKEALENEFVQGLLESTVGVSADALISGVEALQVDNFDQSQLKSLQSAAEVIANYSSCISLSRFEPVASEKELEVEAFRLSKSKTFLAGVVFIMNDDDNDGNSTRRKRQASGEIPKHITYKIRMDVDNVMDTNSLKSKIWKMSAEDNFIEDLRYLRGFMHVQDMLDTAIINAHKNQAYRTPGIRLKQIPFPCHHLDNFIFLLGSYLIPVMMTFVFLGTLGTATHNLVYDRENGQEETLKVMGMMSGVNFLAWLLTTLFIMAVVNVILSIMLYYLDIFIYSNPVFVFVYLMEFCLSSVMLLYMVSSFFNRTTMAILFVLMIYLISYLPYILVIGLGVTMEFWQKVLACLASTTAFSFGSMTLAYLEESGSGVQWDNIDQDVMRDFNMSFAMVMMLIDSAIYFLVGWYVRNVKPGKFGVSWPWYFPVMPTYWSSCFRSKGSGDSSNEATAETLGSLFEPTPQDFSVGIALHGISKSYGGKKKALKNLNINIYRGQITSLLGHNGAAKTTTLKIICGVMEPSSGRVVVDGSEPGCCKQTLGVCPQQNALFAYMTVMQHMMFYAEMKGSNKKSWKTKDEIERLLKDVHMWVNRNTPVRDLSYGMKRRLCVALAFVGGSQTVVLDEPTSGVDPHTRKNIWNLITRNREDRTILLSTHHLDEADILSDRIAVMHTGKLLCYGSPAFLKRSLGGGFKLTVVKKESDNFEIAAAENSSVSKSEAITRYIQSLSPGAKLVEQIGLEMTFNLPKDEQSMTVSFYQFFRQLDECQQSLGISNYGLSDTTLEEVFLELTLKADDADEPGIVNPVMTSKDRTTALDAQDLRMETNKEFPKDKVLFGPALRIGHSGPHRNKMGFILEDEQASSTDLKTRSTGASLTMLQAKALFLKRFHHYRRNWRLFLTCLLLPLLGFLIAIAFSTIRPDENELEALVLDPAIYGPKIYNFFQDKAHSPESERYVTTLTDKNFGVGTTCLMEAAEKYLEQYDQCVAGTPWYNNTMEVYWEVCQNARQVYSSLGTYLSVPEKVIPSDQYLQDLKLEIEPYIMYTFKDYKDKRFGGWTFEQSASPGTPTVDPYVWFNSKGYHTMPSYFNSMSNIVLRALLPSGKKPKEYGITAINHPMRFGRPALTMKSLQTDAADAGIAVLVVVAFSFIPGGFILYLINERTQKQRQLQNISGVGFFCYWIVSFIWDMFVYSIAVGLAVVIVCIFQMDSYYLKDNLAAFAVILLLFGWSIIPCTYCVVRLFSRGSTAYLVTFCCNLFIALISVISLLVMQLFRDSNSVWQAYKVCKYLYLIFPQYCLGQGLMDMVSSMFFYKLFLRFEADRYTSPFSLEVIGWHLIALAIQGAVFFIAAMVIDAITSPALSLNDKLLSKYEMDDADVARERERVLHGSNNDVLVVDSLSKVYRRGFKKFLAVNNISFGVPEGECFGLLGVNGAGKTTTFRMLTGDIRAAGGTAILKGKTISTKDQNFGQDVGYCPQEGGLDDYLTAEEMLHFHARLRGFSPEQSEILVPDLIERLQLTAYTKKAVHTYSGGTKRKLALAVALLGNPQILYLDEPTTGMDAATRRLAWAAILQANQRGQSVVLTSHSMDECDALCSKIAIMVNGNIKCIGSPQHLKHRFGDGYTVIIHVSDPTSHDISNFFQQKFPGSVVKAAHHNSVELRVPQNSAKVADIIALLQSSQRDGVIEYYSLSQTTLDSVFISFAQEQRDSYSGSSSSSASTDGRSDTPHGSISSSSSPPSSDIPKSKELPVFINPQFVPDEPQSQPQPQPHAPQQILYNPQAGNYSSNIIIGSRQNTDAPDHIQTRL</sequence>
<keyword evidence="4" id="KW-0067">ATP-binding</keyword>
<dbReference type="Gene3D" id="3.40.50.300">
    <property type="entry name" value="P-loop containing nucleotide triphosphate hydrolases"/>
    <property type="match status" value="2"/>
</dbReference>
<feature type="region of interest" description="Disordered" evidence="7">
    <location>
        <begin position="6545"/>
        <end position="6619"/>
    </location>
</feature>
<dbReference type="CDD" id="cd03263">
    <property type="entry name" value="ABC_subfamily_A"/>
    <property type="match status" value="2"/>
</dbReference>
<feature type="compositionally biased region" description="Low complexity" evidence="7">
    <location>
        <begin position="6545"/>
        <end position="6557"/>
    </location>
</feature>
<evidence type="ECO:0000256" key="6">
    <source>
        <dbReference type="ARBA" id="ARBA00023136"/>
    </source>
</evidence>
<keyword evidence="5 8" id="KW-1133">Transmembrane helix</keyword>
<evidence type="ECO:0000256" key="8">
    <source>
        <dbReference type="SAM" id="Phobius"/>
    </source>
</evidence>
<proteinExistence type="predicted"/>
<evidence type="ECO:0000259" key="9">
    <source>
        <dbReference type="PROSITE" id="PS50893"/>
    </source>
</evidence>
<name>A0ABM1W592_APLCA</name>
<dbReference type="PANTHER" id="PTHR19229:SF250">
    <property type="entry name" value="ABC TRANSPORTER DOMAIN-CONTAINING PROTEIN-RELATED"/>
    <property type="match status" value="1"/>
</dbReference>
<evidence type="ECO:0000256" key="4">
    <source>
        <dbReference type="ARBA" id="ARBA00022840"/>
    </source>
</evidence>
<evidence type="ECO:0000256" key="1">
    <source>
        <dbReference type="ARBA" id="ARBA00004141"/>
    </source>
</evidence>
<dbReference type="RefSeq" id="XP_035829835.1">
    <property type="nucleotide sequence ID" value="XM_035973942.1"/>
</dbReference>
<dbReference type="InterPro" id="IPR017871">
    <property type="entry name" value="ABC_transporter-like_CS"/>
</dbReference>
<dbReference type="SMART" id="SM00382">
    <property type="entry name" value="AAA"/>
    <property type="match status" value="2"/>
</dbReference>
<dbReference type="PROSITE" id="PS50893">
    <property type="entry name" value="ABC_TRANSPORTER_2"/>
    <property type="match status" value="2"/>
</dbReference>
<feature type="domain" description="ABC transporter" evidence="9">
    <location>
        <begin position="6230"/>
        <end position="6464"/>
    </location>
</feature>
<dbReference type="SUPFAM" id="SSF52540">
    <property type="entry name" value="P-loop containing nucleoside triphosphate hydrolases"/>
    <property type="match status" value="2"/>
</dbReference>
<feature type="transmembrane region" description="Helical" evidence="8">
    <location>
        <begin position="5973"/>
        <end position="5996"/>
    </location>
</feature>